<dbReference type="EMBL" id="JASZZX010000043">
    <property type="protein sequence ID" value="MDM3929666.1"/>
    <property type="molecule type" value="Genomic_DNA"/>
</dbReference>
<keyword evidence="5" id="KW-1185">Reference proteome</keyword>
<evidence type="ECO:0000259" key="1">
    <source>
        <dbReference type="Pfam" id="PF01814"/>
    </source>
</evidence>
<name>A0A220YHS3_MYCIT</name>
<gene>
    <name evidence="2" type="ORF">MYCOZU2_04820</name>
    <name evidence="3" type="ORF">QRB35_27180</name>
</gene>
<dbReference type="PANTHER" id="PTHR35585">
    <property type="entry name" value="HHE DOMAIN PROTEIN (AFU_ORTHOLOGUE AFUA_4G00730)"/>
    <property type="match status" value="1"/>
</dbReference>
<dbReference type="KEGG" id="mchi:AN480_22220"/>
<proteinExistence type="predicted"/>
<dbReference type="Proteomes" id="UP000198286">
    <property type="component" value="Chromosome"/>
</dbReference>
<dbReference type="Proteomes" id="UP001529272">
    <property type="component" value="Unassembled WGS sequence"/>
</dbReference>
<dbReference type="AlphaFoldDB" id="A0A220YHS3"/>
<sequence>MNAYDVLFEHHRVLRGLCERITAIPPEADERQAALDELLFELDIHMRIEDDLFYPAVAAASALVAIAHAEHRQVWDQLAVLLRTAPTAPNYQDEWSSFVRVLDAHASEEERDLCPAPIHLSEDLLDNLGNQMVERIARLRQSRLNRLRVRGRAALLRRDAPVFEIGELGRHRP</sequence>
<accession>A0A220YHS3</accession>
<reference evidence="3" key="3">
    <citation type="submission" date="2023-06" db="EMBL/GenBank/DDBJ databases">
        <authorList>
            <person name="Spilker T."/>
        </authorList>
    </citation>
    <scope>NUCLEOTIDE SEQUENCE</scope>
    <source>
        <strain evidence="3">FLAC1071</strain>
    </source>
</reference>
<feature type="domain" description="Hemerythrin-like" evidence="1">
    <location>
        <begin position="3"/>
        <end position="115"/>
    </location>
</feature>
<dbReference type="EMBL" id="CP015267">
    <property type="protein sequence ID" value="ASL17183.1"/>
    <property type="molecule type" value="Genomic_DNA"/>
</dbReference>
<reference evidence="2 4" key="1">
    <citation type="journal article" date="2017" name="Lancet Infect. Dis.">
        <title>Global outbreak of severe Mycobacterium chimaera disease after cardiac surgery: a molecular epidemiological study.</title>
        <authorList>
            <person name="van Ingen J."/>
            <person name="Kohl T."/>
            <person name="Kranzer K."/>
            <person name="Hasse B."/>
            <person name="Keller P."/>
            <person name="Szafranska A."/>
            <person name="Hillemann D."/>
            <person name="Chand M."/>
            <person name="Schreiber P."/>
            <person name="Sommerstein R."/>
            <person name="Berger C."/>
            <person name="Genoni M."/>
            <person name="Ruegg C."/>
            <person name="Troillet N."/>
            <person name="Widmer A.F."/>
            <person name="Becker S.L."/>
            <person name="Herrmann M."/>
            <person name="Eckmanns T."/>
            <person name="Haller S."/>
            <person name="Hoeller C."/>
            <person name="Debast S.B."/>
            <person name="Wolfhagen M.J."/>
            <person name="Hopman J."/>
            <person name="Kluytmans J."/>
            <person name="Langelaar M."/>
            <person name="Notermans D.W."/>
            <person name="ten Oever J."/>
            <person name="van den Barselaar P."/>
            <person name="Vonk A.B.A."/>
            <person name="Vos M.C."/>
            <person name="Ahmed N."/>
            <person name="Brown T."/>
            <person name="Crook D."/>
            <person name="Lamagni T."/>
            <person name="Phin N."/>
            <person name="Smith E.G."/>
            <person name="Zambon M."/>
            <person name="Serr A."/>
            <person name="Goetting T."/>
            <person name="Ebner W."/>
            <person name="Thuermer A."/>
            <person name="Utpatel C."/>
            <person name="Sproer C."/>
            <person name="Bunk B."/>
            <person name="Nubel U."/>
            <person name="Bloemberg G."/>
            <person name="Bottger E."/>
            <person name="Niemann S."/>
            <person name="Wagner D."/>
            <person name="Sax H."/>
        </authorList>
    </citation>
    <scope>NUCLEOTIDE SEQUENCE [LARGE SCALE GENOMIC DNA]</scope>
    <source>
        <strain evidence="2 4">ZUERICH-2</strain>
    </source>
</reference>
<evidence type="ECO:0000313" key="2">
    <source>
        <dbReference type="EMBL" id="ASL17183.1"/>
    </source>
</evidence>
<reference evidence="3" key="2">
    <citation type="submission" date="2023-06" db="EMBL/GenBank/DDBJ databases">
        <title>Itaconate inhibition of nontuberculous mycobacteria.</title>
        <authorList>
            <person name="Breen P."/>
            <person name="Zimbric M."/>
            <person name="Caverly L."/>
        </authorList>
    </citation>
    <scope>NUCLEOTIDE SEQUENCE</scope>
    <source>
        <strain evidence="3">FLAC1071</strain>
    </source>
</reference>
<dbReference type="RefSeq" id="WP_051445926.1">
    <property type="nucleotide sequence ID" value="NZ_CP012885.2"/>
</dbReference>
<organism evidence="2 4">
    <name type="scientific">Mycobacterium intracellulare subsp. chimaera</name>
    <dbReference type="NCBI Taxonomy" id="222805"/>
    <lineage>
        <taxon>Bacteria</taxon>
        <taxon>Bacillati</taxon>
        <taxon>Actinomycetota</taxon>
        <taxon>Actinomycetes</taxon>
        <taxon>Mycobacteriales</taxon>
        <taxon>Mycobacteriaceae</taxon>
        <taxon>Mycobacterium</taxon>
        <taxon>Mycobacterium avium complex (MAC)</taxon>
    </lineage>
</organism>
<dbReference type="STRING" id="222805.AN480_22220"/>
<dbReference type="PANTHER" id="PTHR35585:SF1">
    <property type="entry name" value="HHE DOMAIN PROTEIN (AFU_ORTHOLOGUE AFUA_4G00730)"/>
    <property type="match status" value="1"/>
</dbReference>
<dbReference type="Pfam" id="PF01814">
    <property type="entry name" value="Hemerythrin"/>
    <property type="match status" value="1"/>
</dbReference>
<evidence type="ECO:0000313" key="4">
    <source>
        <dbReference type="Proteomes" id="UP000198286"/>
    </source>
</evidence>
<protein>
    <submittedName>
        <fullName evidence="2">Hemerythrin HHE cation binding domain-containing protein</fullName>
    </submittedName>
    <submittedName>
        <fullName evidence="3">Hemerythrin domain-containing protein</fullName>
    </submittedName>
</protein>
<dbReference type="Gene3D" id="1.20.120.520">
    <property type="entry name" value="nmb1532 protein domain like"/>
    <property type="match status" value="1"/>
</dbReference>
<evidence type="ECO:0000313" key="3">
    <source>
        <dbReference type="EMBL" id="MDM3929666.1"/>
    </source>
</evidence>
<evidence type="ECO:0000313" key="5">
    <source>
        <dbReference type="Proteomes" id="UP001529272"/>
    </source>
</evidence>
<dbReference type="InterPro" id="IPR012312">
    <property type="entry name" value="Hemerythrin-like"/>
</dbReference>